<dbReference type="GO" id="GO:0005737">
    <property type="term" value="C:cytoplasm"/>
    <property type="evidence" value="ECO:0007669"/>
    <property type="project" value="TreeGrafter"/>
</dbReference>
<keyword evidence="1" id="KW-0378">Hydrolase</keyword>
<dbReference type="SUPFAM" id="SSF109604">
    <property type="entry name" value="HD-domain/PDEase-like"/>
    <property type="match status" value="2"/>
</dbReference>
<reference evidence="2 3" key="1">
    <citation type="submission" date="2017-09" db="EMBL/GenBank/DDBJ databases">
        <title>Large-scale bioinformatics analysis of Bacillus genomes uncovers conserved roles of natural products in bacterial physiology.</title>
        <authorList>
            <consortium name="Agbiome Team Llc"/>
            <person name="Bleich R.M."/>
            <person name="Grubbs K.J."/>
            <person name="Santa Maria K.C."/>
            <person name="Allen S.E."/>
            <person name="Farag S."/>
            <person name="Shank E.A."/>
            <person name="Bowers A."/>
        </authorList>
    </citation>
    <scope>NUCLEOTIDE SEQUENCE [LARGE SCALE GENOMIC DNA]</scope>
    <source>
        <strain evidence="2 3">AFS085496</strain>
    </source>
</reference>
<organism evidence="2 3">
    <name type="scientific">Bacillus thuringiensis</name>
    <dbReference type="NCBI Taxonomy" id="1428"/>
    <lineage>
        <taxon>Bacteria</taxon>
        <taxon>Bacillati</taxon>
        <taxon>Bacillota</taxon>
        <taxon>Bacilli</taxon>
        <taxon>Bacillales</taxon>
        <taxon>Bacillaceae</taxon>
        <taxon>Bacillus</taxon>
        <taxon>Bacillus cereus group</taxon>
    </lineage>
</organism>
<dbReference type="PANTHER" id="PTHR11845">
    <property type="entry name" value="5'-DEOXYNUCLEOTIDASE HDDC2"/>
    <property type="match status" value="1"/>
</dbReference>
<dbReference type="Pfam" id="PF12917">
    <property type="entry name" value="YfbR-like"/>
    <property type="match status" value="2"/>
</dbReference>
<dbReference type="RefSeq" id="WP_098517516.1">
    <property type="nucleotide sequence ID" value="NZ_NUVX01000070.1"/>
</dbReference>
<dbReference type="Proteomes" id="UP000224003">
    <property type="component" value="Unassembled WGS sequence"/>
</dbReference>
<comment type="caution">
    <text evidence="2">The sequence shown here is derived from an EMBL/GenBank/DDBJ whole genome shotgun (WGS) entry which is preliminary data.</text>
</comment>
<evidence type="ECO:0000256" key="1">
    <source>
        <dbReference type="ARBA" id="ARBA00022801"/>
    </source>
</evidence>
<dbReference type="Gene3D" id="1.10.3210.10">
    <property type="entry name" value="Hypothetical protein af1432"/>
    <property type="match status" value="2"/>
</dbReference>
<dbReference type="PANTHER" id="PTHR11845:SF13">
    <property type="entry name" value="5'-DEOXYNUCLEOTIDASE HDDC2"/>
    <property type="match status" value="1"/>
</dbReference>
<evidence type="ECO:0000313" key="2">
    <source>
        <dbReference type="EMBL" id="PFJ31068.1"/>
    </source>
</evidence>
<gene>
    <name evidence="2" type="ORF">COJ15_30515</name>
</gene>
<accession>A0A9X6WIW7</accession>
<dbReference type="EMBL" id="NUVX01000070">
    <property type="protein sequence ID" value="PFJ31068.1"/>
    <property type="molecule type" value="Genomic_DNA"/>
</dbReference>
<dbReference type="InterPro" id="IPR039356">
    <property type="entry name" value="YfbR/HDDC2"/>
</dbReference>
<protein>
    <submittedName>
        <fullName evidence="2">Phosphohydrolase</fullName>
    </submittedName>
</protein>
<dbReference type="GO" id="GO:0002953">
    <property type="term" value="F:5'-deoxynucleotidase activity"/>
    <property type="evidence" value="ECO:0007669"/>
    <property type="project" value="InterPro"/>
</dbReference>
<dbReference type="AlphaFoldDB" id="A0A9X6WIW7"/>
<proteinExistence type="predicted"/>
<evidence type="ECO:0000313" key="3">
    <source>
        <dbReference type="Proteomes" id="UP000224003"/>
    </source>
</evidence>
<sequence>MKNGKFIRTVIHMQNVPRWDEYVPHFDDNAANHSFRCAAYATLAALIEEKKFGKQVDKFRIIGKALFHDLNETITGSIKHVTKKDPFVQEHIRSFEQEASKEIVSYLSKSLQAFFWDFIVEAEDMSFEGRLVDGIDTFDAMLFCHREMLYGSNPIFRKKFTEFHDKLVNHEIESIRWLVNEFDKREGVYEFLNNILMLDTIARWKGNFNLVKDNDASHTYRATALSIFNGLLENVKYGKNIDMYLLAGKTIFHDLVEAVTGDILGPVKHSNPKIKEAFELYEKNAASQMIESLPEFLKEEIIELMVESKNNTYEGKMVDISDKLDALIKANLEMKNNPSEYADTYYRQLQKIQHKFENESVIFFLAYVLHDITNSNFSK</sequence>
<name>A0A9X6WIW7_BACTU</name>